<accession>A0A9P5JWD4</accession>
<sequence length="53" mass="6284">MRPVPRAHQTRDLITFEKRLRDYREELSSDPTIQGTLKMRQKKVTEAVADIEE</sequence>
<dbReference type="Proteomes" id="UP000759537">
    <property type="component" value="Unassembled WGS sequence"/>
</dbReference>
<reference evidence="1" key="1">
    <citation type="submission" date="2019-10" db="EMBL/GenBank/DDBJ databases">
        <authorList>
            <consortium name="DOE Joint Genome Institute"/>
            <person name="Kuo A."/>
            <person name="Miyauchi S."/>
            <person name="Kiss E."/>
            <person name="Drula E."/>
            <person name="Kohler A."/>
            <person name="Sanchez-Garcia M."/>
            <person name="Andreopoulos B."/>
            <person name="Barry K.W."/>
            <person name="Bonito G."/>
            <person name="Buee M."/>
            <person name="Carver A."/>
            <person name="Chen C."/>
            <person name="Cichocki N."/>
            <person name="Clum A."/>
            <person name="Culley D."/>
            <person name="Crous P.W."/>
            <person name="Fauchery L."/>
            <person name="Girlanda M."/>
            <person name="Hayes R."/>
            <person name="Keri Z."/>
            <person name="LaButti K."/>
            <person name="Lipzen A."/>
            <person name="Lombard V."/>
            <person name="Magnuson J."/>
            <person name="Maillard F."/>
            <person name="Morin E."/>
            <person name="Murat C."/>
            <person name="Nolan M."/>
            <person name="Ohm R."/>
            <person name="Pangilinan J."/>
            <person name="Pereira M."/>
            <person name="Perotto S."/>
            <person name="Peter M."/>
            <person name="Riley R."/>
            <person name="Sitrit Y."/>
            <person name="Stielow B."/>
            <person name="Szollosi G."/>
            <person name="Zifcakova L."/>
            <person name="Stursova M."/>
            <person name="Spatafora J.W."/>
            <person name="Tedersoo L."/>
            <person name="Vaario L.-M."/>
            <person name="Yamada A."/>
            <person name="Yan M."/>
            <person name="Wang P."/>
            <person name="Xu J."/>
            <person name="Bruns T."/>
            <person name="Baldrian P."/>
            <person name="Vilgalys R."/>
            <person name="Henrissat B."/>
            <person name="Grigoriev I.V."/>
            <person name="Hibbett D."/>
            <person name="Nagy L.G."/>
            <person name="Martin F.M."/>
        </authorList>
    </citation>
    <scope>NUCLEOTIDE SEQUENCE</scope>
    <source>
        <strain evidence="1">Prilba</strain>
    </source>
</reference>
<gene>
    <name evidence="1" type="ORF">DFH94DRAFT_698166</name>
</gene>
<evidence type="ECO:0000313" key="2">
    <source>
        <dbReference type="Proteomes" id="UP000759537"/>
    </source>
</evidence>
<dbReference type="EMBL" id="WHVB01000037">
    <property type="protein sequence ID" value="KAF8467094.1"/>
    <property type="molecule type" value="Genomic_DNA"/>
</dbReference>
<proteinExistence type="predicted"/>
<dbReference type="Gene3D" id="1.25.40.570">
    <property type="match status" value="1"/>
</dbReference>
<name>A0A9P5JWD4_9AGAM</name>
<protein>
    <submittedName>
        <fullName evidence="1">Uncharacterized protein</fullName>
    </submittedName>
</protein>
<organism evidence="1 2">
    <name type="scientific">Russula ochroleuca</name>
    <dbReference type="NCBI Taxonomy" id="152965"/>
    <lineage>
        <taxon>Eukaryota</taxon>
        <taxon>Fungi</taxon>
        <taxon>Dikarya</taxon>
        <taxon>Basidiomycota</taxon>
        <taxon>Agaricomycotina</taxon>
        <taxon>Agaricomycetes</taxon>
        <taxon>Russulales</taxon>
        <taxon>Russulaceae</taxon>
        <taxon>Russula</taxon>
    </lineage>
</organism>
<evidence type="ECO:0000313" key="1">
    <source>
        <dbReference type="EMBL" id="KAF8467094.1"/>
    </source>
</evidence>
<keyword evidence="2" id="KW-1185">Reference proteome</keyword>
<dbReference type="AlphaFoldDB" id="A0A9P5JWD4"/>
<comment type="caution">
    <text evidence="1">The sequence shown here is derived from an EMBL/GenBank/DDBJ whole genome shotgun (WGS) entry which is preliminary data.</text>
</comment>
<reference evidence="1" key="2">
    <citation type="journal article" date="2020" name="Nat. Commun.">
        <title>Large-scale genome sequencing of mycorrhizal fungi provides insights into the early evolution of symbiotic traits.</title>
        <authorList>
            <person name="Miyauchi S."/>
            <person name="Kiss E."/>
            <person name="Kuo A."/>
            <person name="Drula E."/>
            <person name="Kohler A."/>
            <person name="Sanchez-Garcia M."/>
            <person name="Morin E."/>
            <person name="Andreopoulos B."/>
            <person name="Barry K.W."/>
            <person name="Bonito G."/>
            <person name="Buee M."/>
            <person name="Carver A."/>
            <person name="Chen C."/>
            <person name="Cichocki N."/>
            <person name="Clum A."/>
            <person name="Culley D."/>
            <person name="Crous P.W."/>
            <person name="Fauchery L."/>
            <person name="Girlanda M."/>
            <person name="Hayes R.D."/>
            <person name="Keri Z."/>
            <person name="LaButti K."/>
            <person name="Lipzen A."/>
            <person name="Lombard V."/>
            <person name="Magnuson J."/>
            <person name="Maillard F."/>
            <person name="Murat C."/>
            <person name="Nolan M."/>
            <person name="Ohm R.A."/>
            <person name="Pangilinan J."/>
            <person name="Pereira M.F."/>
            <person name="Perotto S."/>
            <person name="Peter M."/>
            <person name="Pfister S."/>
            <person name="Riley R."/>
            <person name="Sitrit Y."/>
            <person name="Stielow J.B."/>
            <person name="Szollosi G."/>
            <person name="Zifcakova L."/>
            <person name="Stursova M."/>
            <person name="Spatafora J.W."/>
            <person name="Tedersoo L."/>
            <person name="Vaario L.M."/>
            <person name="Yamada A."/>
            <person name="Yan M."/>
            <person name="Wang P."/>
            <person name="Xu J."/>
            <person name="Bruns T."/>
            <person name="Baldrian P."/>
            <person name="Vilgalys R."/>
            <person name="Dunand C."/>
            <person name="Henrissat B."/>
            <person name="Grigoriev I.V."/>
            <person name="Hibbett D."/>
            <person name="Nagy L.G."/>
            <person name="Martin F.M."/>
        </authorList>
    </citation>
    <scope>NUCLEOTIDE SEQUENCE</scope>
    <source>
        <strain evidence="1">Prilba</strain>
    </source>
</reference>